<reference evidence="1 2" key="1">
    <citation type="journal article" date="2018" name="Sci. Rep.">
        <title>Genomic signatures of local adaptation to the degree of environmental predictability in rotifers.</title>
        <authorList>
            <person name="Franch-Gras L."/>
            <person name="Hahn C."/>
            <person name="Garcia-Roger E.M."/>
            <person name="Carmona M.J."/>
            <person name="Serra M."/>
            <person name="Gomez A."/>
        </authorList>
    </citation>
    <scope>NUCLEOTIDE SEQUENCE [LARGE SCALE GENOMIC DNA]</scope>
    <source>
        <strain evidence="1">HYR1</strain>
    </source>
</reference>
<gene>
    <name evidence="1" type="ORF">BpHYR1_016751</name>
</gene>
<protein>
    <submittedName>
        <fullName evidence="1">Uncharacterized protein</fullName>
    </submittedName>
</protein>
<sequence>MTHSSLACPWIYAHLATEEVSFKALNLDLRSMKIYLDYFFIRTFIKSNLEKSTVALLLEEVSMSGSNTWFHRISEGKNEVRA</sequence>
<evidence type="ECO:0000313" key="1">
    <source>
        <dbReference type="EMBL" id="RNA05184.1"/>
    </source>
</evidence>
<evidence type="ECO:0000313" key="2">
    <source>
        <dbReference type="Proteomes" id="UP000276133"/>
    </source>
</evidence>
<accession>A0A3M7Q1W2</accession>
<dbReference type="Proteomes" id="UP000276133">
    <property type="component" value="Unassembled WGS sequence"/>
</dbReference>
<name>A0A3M7Q1W2_BRAPC</name>
<organism evidence="1 2">
    <name type="scientific">Brachionus plicatilis</name>
    <name type="common">Marine rotifer</name>
    <name type="synonym">Brachionus muelleri</name>
    <dbReference type="NCBI Taxonomy" id="10195"/>
    <lineage>
        <taxon>Eukaryota</taxon>
        <taxon>Metazoa</taxon>
        <taxon>Spiralia</taxon>
        <taxon>Gnathifera</taxon>
        <taxon>Rotifera</taxon>
        <taxon>Eurotatoria</taxon>
        <taxon>Monogononta</taxon>
        <taxon>Pseudotrocha</taxon>
        <taxon>Ploima</taxon>
        <taxon>Brachionidae</taxon>
        <taxon>Brachionus</taxon>
    </lineage>
</organism>
<proteinExistence type="predicted"/>
<comment type="caution">
    <text evidence="1">The sequence shown here is derived from an EMBL/GenBank/DDBJ whole genome shotgun (WGS) entry which is preliminary data.</text>
</comment>
<dbReference type="AlphaFoldDB" id="A0A3M7Q1W2"/>
<dbReference type="EMBL" id="REGN01007824">
    <property type="protein sequence ID" value="RNA05184.1"/>
    <property type="molecule type" value="Genomic_DNA"/>
</dbReference>
<keyword evidence="2" id="KW-1185">Reference proteome</keyword>